<dbReference type="GO" id="GO:0016020">
    <property type="term" value="C:membrane"/>
    <property type="evidence" value="ECO:0007669"/>
    <property type="project" value="InterPro"/>
</dbReference>
<dbReference type="PANTHER" id="PTHR30024:SF47">
    <property type="entry name" value="TAURINE-BINDING PERIPLASMIC PROTEIN"/>
    <property type="match status" value="1"/>
</dbReference>
<dbReference type="HOGENOM" id="CLU_028871_3_2_9"/>
<dbReference type="GO" id="GO:0042626">
    <property type="term" value="F:ATPase-coupled transmembrane transporter activity"/>
    <property type="evidence" value="ECO:0007669"/>
    <property type="project" value="InterPro"/>
</dbReference>
<protein>
    <submittedName>
        <fullName evidence="7">Aliphatic sulfonates family ABC transporter, periplasmic ligand-binding protein</fullName>
    </submittedName>
</protein>
<evidence type="ECO:0000313" key="7">
    <source>
        <dbReference type="EMBL" id="AEF93918.1"/>
    </source>
</evidence>
<gene>
    <name evidence="7" type="ordered locus">Desca_1048</name>
</gene>
<dbReference type="eggNOG" id="COG0715">
    <property type="taxonomic scope" value="Bacteria"/>
</dbReference>
<dbReference type="InterPro" id="IPR015168">
    <property type="entry name" value="SsuA/THI5"/>
</dbReference>
<feature type="domain" description="Solute-binding protein family 3/N-terminal" evidence="6">
    <location>
        <begin position="43"/>
        <end position="251"/>
    </location>
</feature>
<keyword evidence="8" id="KW-1185">Reference proteome</keyword>
<accession>F6B314</accession>
<evidence type="ECO:0000313" key="8">
    <source>
        <dbReference type="Proteomes" id="UP000009226"/>
    </source>
</evidence>
<sequence length="344" mass="37464" precursor="true">MRLKKYIALAMVLLTFGLLLAGCGKSQTESTGSTGGGKASNTPIKIGLSPWAGYYPWYLAEEKGFFKKYGVNVELVWFPVYSDALQAFVTEKLDADSVVLSDILAPASKGIPVKVVLVIDNSAGAEGIVVKPQYNSIADLKGKKVGTEFGTVDHFMLVKELDKVGLKESDVQLTNMSINDAGTAFIAGNLDAASIWEPFLSKAVKEGKGKVIMSSADSPGLIADLLVFNDKTIKERPDDVKKILMAWFDALEWWKQNPDEAFGILAKKANTSVEDYKTLNKGVKIFSLDDNLKAFTKADNMQYIGYTGTEIAKFLKSKGMLESIPDVEKSLDGSFVEAIAKEKK</sequence>
<name>F6B314_DESCC</name>
<dbReference type="Pfam" id="PF09084">
    <property type="entry name" value="NMT1"/>
    <property type="match status" value="1"/>
</dbReference>
<dbReference type="InterPro" id="IPR001638">
    <property type="entry name" value="Solute-binding_3/MltF_N"/>
</dbReference>
<feature type="chain" id="PRO_5039374692" evidence="5">
    <location>
        <begin position="22"/>
        <end position="344"/>
    </location>
</feature>
<organism evidence="7 8">
    <name type="scientific">Desulfotomaculum nigrificans (strain DSM 14880 / VKM B-2319 / CO-1-SRB)</name>
    <name type="common">Desulfotomaculum carboxydivorans</name>
    <dbReference type="NCBI Taxonomy" id="868595"/>
    <lineage>
        <taxon>Bacteria</taxon>
        <taxon>Bacillati</taxon>
        <taxon>Bacillota</taxon>
        <taxon>Clostridia</taxon>
        <taxon>Eubacteriales</taxon>
        <taxon>Desulfotomaculaceae</taxon>
        <taxon>Desulfotomaculum</taxon>
    </lineage>
</organism>
<dbReference type="Gene3D" id="3.40.190.10">
    <property type="entry name" value="Periplasmic binding protein-like II"/>
    <property type="match status" value="2"/>
</dbReference>
<feature type="signal peptide" evidence="5">
    <location>
        <begin position="1"/>
        <end position="21"/>
    </location>
</feature>
<evidence type="ECO:0000259" key="6">
    <source>
        <dbReference type="SMART" id="SM00062"/>
    </source>
</evidence>
<keyword evidence="4 5" id="KW-0732">Signal</keyword>
<evidence type="ECO:0000256" key="1">
    <source>
        <dbReference type="ARBA" id="ARBA00004418"/>
    </source>
</evidence>
<dbReference type="RefSeq" id="WP_013809998.1">
    <property type="nucleotide sequence ID" value="NC_015565.1"/>
</dbReference>
<dbReference type="SUPFAM" id="SSF53850">
    <property type="entry name" value="Periplasmic binding protein-like II"/>
    <property type="match status" value="1"/>
</dbReference>
<dbReference type="Proteomes" id="UP000009226">
    <property type="component" value="Chromosome"/>
</dbReference>
<dbReference type="PANTHER" id="PTHR30024">
    <property type="entry name" value="ALIPHATIC SULFONATES-BINDING PROTEIN-RELATED"/>
    <property type="match status" value="1"/>
</dbReference>
<dbReference type="NCBIfam" id="TIGR01728">
    <property type="entry name" value="SsuA_fam"/>
    <property type="match status" value="1"/>
</dbReference>
<dbReference type="EMBL" id="CP002736">
    <property type="protein sequence ID" value="AEF93918.1"/>
    <property type="molecule type" value="Genomic_DNA"/>
</dbReference>
<proteinExistence type="inferred from homology"/>
<evidence type="ECO:0000256" key="5">
    <source>
        <dbReference type="SAM" id="SignalP"/>
    </source>
</evidence>
<dbReference type="AlphaFoldDB" id="F6B314"/>
<keyword evidence="3" id="KW-0813">Transport</keyword>
<evidence type="ECO:0000256" key="2">
    <source>
        <dbReference type="ARBA" id="ARBA00010742"/>
    </source>
</evidence>
<dbReference type="SMART" id="SM00062">
    <property type="entry name" value="PBPb"/>
    <property type="match status" value="1"/>
</dbReference>
<dbReference type="PROSITE" id="PS51257">
    <property type="entry name" value="PROKAR_LIPOPROTEIN"/>
    <property type="match status" value="1"/>
</dbReference>
<comment type="similarity">
    <text evidence="2">Belongs to the bacterial solute-binding protein SsuA/TauA family.</text>
</comment>
<dbReference type="STRING" id="868595.Desca_1048"/>
<reference evidence="7" key="1">
    <citation type="submission" date="2011-05" db="EMBL/GenBank/DDBJ databases">
        <title>Complete sequence of Desulfotomaculum carboxydivorans CO-1-SRB.</title>
        <authorList>
            <consortium name="US DOE Joint Genome Institute"/>
            <person name="Lucas S."/>
            <person name="Han J."/>
            <person name="Lapidus A."/>
            <person name="Cheng J.-F."/>
            <person name="Goodwin L."/>
            <person name="Pitluck S."/>
            <person name="Peters L."/>
            <person name="Mikhailova N."/>
            <person name="Lu M."/>
            <person name="Han C."/>
            <person name="Tapia R."/>
            <person name="Land M."/>
            <person name="Hauser L."/>
            <person name="Kyrpides N."/>
            <person name="Ivanova N."/>
            <person name="Pagani I."/>
            <person name="Stams A."/>
            <person name="Plugge C."/>
            <person name="Muyzer G."/>
            <person name="Kuever J."/>
            <person name="Parshina S."/>
            <person name="Ivanova A."/>
            <person name="Nazina T."/>
            <person name="Woyke T."/>
        </authorList>
    </citation>
    <scope>NUCLEOTIDE SEQUENCE [LARGE SCALE GENOMIC DNA]</scope>
    <source>
        <strain evidence="7">CO-1-SRB</strain>
    </source>
</reference>
<comment type="subcellular location">
    <subcellularLocation>
        <location evidence="1">Periplasm</location>
    </subcellularLocation>
</comment>
<dbReference type="CDD" id="cd13563">
    <property type="entry name" value="PBP2_SsuA_like_6"/>
    <property type="match status" value="1"/>
</dbReference>
<dbReference type="GO" id="GO:0042597">
    <property type="term" value="C:periplasmic space"/>
    <property type="evidence" value="ECO:0007669"/>
    <property type="project" value="UniProtKB-SubCell"/>
</dbReference>
<evidence type="ECO:0000256" key="4">
    <source>
        <dbReference type="ARBA" id="ARBA00022729"/>
    </source>
</evidence>
<dbReference type="KEGG" id="dca:Desca_1048"/>
<dbReference type="InterPro" id="IPR010067">
    <property type="entry name" value="ABC_SsuA_sub-bd"/>
</dbReference>
<evidence type="ECO:0000256" key="3">
    <source>
        <dbReference type="ARBA" id="ARBA00022448"/>
    </source>
</evidence>